<evidence type="ECO:0000313" key="3">
    <source>
        <dbReference type="EMBL" id="WUS23327.1"/>
    </source>
</evidence>
<protein>
    <submittedName>
        <fullName evidence="2">Uncharacterized protein</fullName>
    </submittedName>
</protein>
<dbReference type="RefSeq" id="WP_159470767.1">
    <property type="nucleotide sequence ID" value="NZ_BAAATH010000003.1"/>
</dbReference>
<dbReference type="GeneID" id="96637845"/>
<dbReference type="EMBL" id="CP108473">
    <property type="protein sequence ID" value="WUS23327.1"/>
    <property type="molecule type" value="Genomic_DNA"/>
</dbReference>
<reference evidence="2 4" key="1">
    <citation type="submission" date="2019-12" db="EMBL/GenBank/DDBJ databases">
        <title>Whole genome shotgun sequence of Streptomyces caniferus NBRC 15389.</title>
        <authorList>
            <person name="Ichikawa N."/>
            <person name="Kimura A."/>
            <person name="Kitahashi Y."/>
            <person name="Komaki H."/>
            <person name="Tamura T."/>
        </authorList>
    </citation>
    <scope>NUCLEOTIDE SEQUENCE [LARGE SCALE GENOMIC DNA]</scope>
    <source>
        <strain evidence="2 4">NBRC 15389</strain>
    </source>
</reference>
<keyword evidence="5" id="KW-1185">Reference proteome</keyword>
<sequence>MPEQFSAAQEALHKFAKSADQRAEKLRAIRSKLASHELSKEAFGKLPESDELYQAYDEQSEHCLDTLDSAAKLEEKISEGVTETARAYQSDEDATAASMRQIHSGGPGSTR</sequence>
<dbReference type="Proteomes" id="UP001432292">
    <property type="component" value="Chromosome"/>
</dbReference>
<evidence type="ECO:0000313" key="2">
    <source>
        <dbReference type="EMBL" id="GFE05006.1"/>
    </source>
</evidence>
<evidence type="ECO:0000256" key="1">
    <source>
        <dbReference type="SAM" id="MobiDB-lite"/>
    </source>
</evidence>
<gene>
    <name evidence="3" type="ORF">OG727_14180</name>
    <name evidence="2" type="ORF">Scani_12740</name>
</gene>
<accession>A0A640S3I4</accession>
<evidence type="ECO:0000313" key="5">
    <source>
        <dbReference type="Proteomes" id="UP001432292"/>
    </source>
</evidence>
<feature type="region of interest" description="Disordered" evidence="1">
    <location>
        <begin position="82"/>
        <end position="111"/>
    </location>
</feature>
<evidence type="ECO:0000313" key="4">
    <source>
        <dbReference type="Proteomes" id="UP000435837"/>
    </source>
</evidence>
<organism evidence="2 4">
    <name type="scientific">Streptomyces caniferus</name>
    <dbReference type="NCBI Taxonomy" id="285557"/>
    <lineage>
        <taxon>Bacteria</taxon>
        <taxon>Bacillati</taxon>
        <taxon>Actinomycetota</taxon>
        <taxon>Actinomycetes</taxon>
        <taxon>Kitasatosporales</taxon>
        <taxon>Streptomycetaceae</taxon>
        <taxon>Streptomyces</taxon>
    </lineage>
</organism>
<name>A0A640S3I4_9ACTN</name>
<reference evidence="3" key="2">
    <citation type="submission" date="2022-10" db="EMBL/GenBank/DDBJ databases">
        <title>The complete genomes of actinobacterial strains from the NBC collection.</title>
        <authorList>
            <person name="Joergensen T.S."/>
            <person name="Alvarez Arevalo M."/>
            <person name="Sterndorff E.B."/>
            <person name="Faurdal D."/>
            <person name="Vuksanovic O."/>
            <person name="Mourched A.-S."/>
            <person name="Charusanti P."/>
            <person name="Shaw S."/>
            <person name="Blin K."/>
            <person name="Weber T."/>
        </authorList>
    </citation>
    <scope>NUCLEOTIDE SEQUENCE</scope>
    <source>
        <strain evidence="3">NBC_01256</strain>
    </source>
</reference>
<dbReference type="EMBL" id="BLIN01000002">
    <property type="protein sequence ID" value="GFE05006.1"/>
    <property type="molecule type" value="Genomic_DNA"/>
</dbReference>
<dbReference type="AlphaFoldDB" id="A0A640S3I4"/>
<dbReference type="OrthoDB" id="4290617at2"/>
<dbReference type="Proteomes" id="UP000435837">
    <property type="component" value="Unassembled WGS sequence"/>
</dbReference>
<proteinExistence type="predicted"/>